<dbReference type="PANTHER" id="PTHR47899">
    <property type="entry name" value="COILED-COIL DOMAIN-CONTAINING PROTEIN 171"/>
    <property type="match status" value="1"/>
</dbReference>
<name>A0A7K5EC35_POLCE</name>
<accession>A0A7K5EC35</accession>
<feature type="coiled-coil region" evidence="1">
    <location>
        <begin position="85"/>
        <end position="112"/>
    </location>
</feature>
<reference evidence="2 3" key="1">
    <citation type="submission" date="2019-09" db="EMBL/GenBank/DDBJ databases">
        <title>Bird 10,000 Genomes (B10K) Project - Family phase.</title>
        <authorList>
            <person name="Zhang G."/>
        </authorList>
    </citation>
    <scope>NUCLEOTIDE SEQUENCE [LARGE SCALE GENOMIC DNA]</scope>
    <source>
        <strain evidence="2">B10K-DU-001-66</strain>
        <tissue evidence="2">Muscle</tissue>
    </source>
</reference>
<evidence type="ECO:0000313" key="2">
    <source>
        <dbReference type="EMBL" id="NWS30217.1"/>
    </source>
</evidence>
<keyword evidence="3" id="KW-1185">Reference proteome</keyword>
<dbReference type="InterPro" id="IPR038820">
    <property type="entry name" value="CCDC171"/>
</dbReference>
<feature type="coiled-coil region" evidence="1">
    <location>
        <begin position="149"/>
        <end position="180"/>
    </location>
</feature>
<proteinExistence type="predicted"/>
<keyword evidence="1" id="KW-0175">Coiled coil</keyword>
<feature type="non-terminal residue" evidence="2">
    <location>
        <position position="232"/>
    </location>
</feature>
<dbReference type="PANTHER" id="PTHR47899:SF1">
    <property type="entry name" value="COILED-COIL DOMAIN-CONTAINING PROTEIN 171"/>
    <property type="match status" value="1"/>
</dbReference>
<organism evidence="2 3">
    <name type="scientific">Polioptila caerulea</name>
    <name type="common">Blue-grey gnatcatcher</name>
    <dbReference type="NCBI Taxonomy" id="66707"/>
    <lineage>
        <taxon>Eukaryota</taxon>
        <taxon>Metazoa</taxon>
        <taxon>Chordata</taxon>
        <taxon>Craniata</taxon>
        <taxon>Vertebrata</taxon>
        <taxon>Euteleostomi</taxon>
        <taxon>Archelosauria</taxon>
        <taxon>Archosauria</taxon>
        <taxon>Dinosauria</taxon>
        <taxon>Saurischia</taxon>
        <taxon>Theropoda</taxon>
        <taxon>Coelurosauria</taxon>
        <taxon>Aves</taxon>
        <taxon>Neognathae</taxon>
        <taxon>Neoaves</taxon>
        <taxon>Telluraves</taxon>
        <taxon>Australaves</taxon>
        <taxon>Passeriformes</taxon>
        <taxon>Certhiidae</taxon>
        <taxon>Polioptilinae</taxon>
        <taxon>Polioptila</taxon>
    </lineage>
</organism>
<gene>
    <name evidence="2" type="primary">Ccdc171_3</name>
    <name evidence="2" type="ORF">POLCAE_R02488</name>
</gene>
<feature type="non-terminal residue" evidence="2">
    <location>
        <position position="1"/>
    </location>
</feature>
<evidence type="ECO:0000256" key="1">
    <source>
        <dbReference type="SAM" id="Coils"/>
    </source>
</evidence>
<evidence type="ECO:0000313" key="3">
    <source>
        <dbReference type="Proteomes" id="UP000573697"/>
    </source>
</evidence>
<protein>
    <submittedName>
        <fullName evidence="2">CC171 protein</fullName>
    </submittedName>
</protein>
<comment type="caution">
    <text evidence="2">The sequence shown here is derived from an EMBL/GenBank/DDBJ whole genome shotgun (WGS) entry which is preliminary data.</text>
</comment>
<dbReference type="EMBL" id="VYXF01006434">
    <property type="protein sequence ID" value="NWS30217.1"/>
    <property type="molecule type" value="Genomic_DNA"/>
</dbReference>
<dbReference type="Proteomes" id="UP000573697">
    <property type="component" value="Unassembled WGS sequence"/>
</dbReference>
<sequence length="232" mass="26751">AILQQEIFEFSRMLHIAEVESHSLHLQLAEFKWTFNEMQKDAEKAHRLQEELNALQQVNTTYFSFQKIITQDNMHEELDSALQREREARLFLQEHERRLQELSNRLESHKSADTDRCQDSNVSLMSLSVAMEDLRRRDQVLNHQKKLLKDMEQQQLRDTLQEAERALQKAAKDKELIINHMKAVDAALNAVRDQAVASGAAAATLLPSLQLETLSAEAVQGRPEAIAFQVRI</sequence>
<dbReference type="AlphaFoldDB" id="A0A7K5EC35"/>